<proteinExistence type="predicted"/>
<evidence type="ECO:0000313" key="1">
    <source>
        <dbReference type="EMBL" id="VAW22415.1"/>
    </source>
</evidence>
<accession>A0A3B0TUZ3</accession>
<reference evidence="1" key="1">
    <citation type="submission" date="2018-06" db="EMBL/GenBank/DDBJ databases">
        <authorList>
            <person name="Zhirakovskaya E."/>
        </authorList>
    </citation>
    <scope>NUCLEOTIDE SEQUENCE</scope>
</reference>
<protein>
    <submittedName>
        <fullName evidence="1">Uncharacterized protein</fullName>
    </submittedName>
</protein>
<gene>
    <name evidence="1" type="ORF">MNBD_BACTEROID04-167</name>
</gene>
<organism evidence="1">
    <name type="scientific">hydrothermal vent metagenome</name>
    <dbReference type="NCBI Taxonomy" id="652676"/>
    <lineage>
        <taxon>unclassified sequences</taxon>
        <taxon>metagenomes</taxon>
        <taxon>ecological metagenomes</taxon>
    </lineage>
</organism>
<dbReference type="AlphaFoldDB" id="A0A3B0TUZ3"/>
<dbReference type="EMBL" id="UOER01000136">
    <property type="protein sequence ID" value="VAW22415.1"/>
    <property type="molecule type" value="Genomic_DNA"/>
</dbReference>
<sequence>DFFEKQNHGDVLHLAIYNAFKKIFNE</sequence>
<name>A0A3B0TUZ3_9ZZZZ</name>
<feature type="non-terminal residue" evidence="1">
    <location>
        <position position="1"/>
    </location>
</feature>